<dbReference type="PRINTS" id="PR00359">
    <property type="entry name" value="BP450"/>
</dbReference>
<evidence type="ECO:0000256" key="5">
    <source>
        <dbReference type="ARBA" id="ARBA00023004"/>
    </source>
</evidence>
<comment type="similarity">
    <text evidence="1 7">Belongs to the cytochrome P450 family.</text>
</comment>
<dbReference type="PRINTS" id="PR00385">
    <property type="entry name" value="P450"/>
</dbReference>
<dbReference type="GO" id="GO:0016705">
    <property type="term" value="F:oxidoreductase activity, acting on paired donors, with incorporation or reduction of molecular oxygen"/>
    <property type="evidence" value="ECO:0007669"/>
    <property type="project" value="InterPro"/>
</dbReference>
<keyword evidence="2 7" id="KW-0349">Heme</keyword>
<keyword evidence="4 7" id="KW-0560">Oxidoreductase</keyword>
<evidence type="ECO:0000313" key="8">
    <source>
        <dbReference type="EMBL" id="MBB4922039.1"/>
    </source>
</evidence>
<name>A0A7W7QYV3_KITKI</name>
<comment type="caution">
    <text evidence="8">The sequence shown here is derived from an EMBL/GenBank/DDBJ whole genome shotgun (WGS) entry which is preliminary data.</text>
</comment>
<dbReference type="Gene3D" id="1.10.630.10">
    <property type="entry name" value="Cytochrome P450"/>
    <property type="match status" value="1"/>
</dbReference>
<dbReference type="InterPro" id="IPR036396">
    <property type="entry name" value="Cyt_P450_sf"/>
</dbReference>
<dbReference type="PANTHER" id="PTHR46696">
    <property type="entry name" value="P450, PUTATIVE (EUROFUNG)-RELATED"/>
    <property type="match status" value="1"/>
</dbReference>
<protein>
    <submittedName>
        <fullName evidence="8">Cytochrome P450</fullName>
    </submittedName>
</protein>
<dbReference type="GO" id="GO:0020037">
    <property type="term" value="F:heme binding"/>
    <property type="evidence" value="ECO:0007669"/>
    <property type="project" value="InterPro"/>
</dbReference>
<keyword evidence="5 7" id="KW-0408">Iron</keyword>
<evidence type="ECO:0000256" key="1">
    <source>
        <dbReference type="ARBA" id="ARBA00010617"/>
    </source>
</evidence>
<evidence type="ECO:0000256" key="6">
    <source>
        <dbReference type="ARBA" id="ARBA00023033"/>
    </source>
</evidence>
<accession>A0A7W7QYV3</accession>
<evidence type="ECO:0000256" key="2">
    <source>
        <dbReference type="ARBA" id="ARBA00022617"/>
    </source>
</evidence>
<dbReference type="Pfam" id="PF00067">
    <property type="entry name" value="p450"/>
    <property type="match status" value="1"/>
</dbReference>
<sequence length="406" mass="45200">MTQDNLATELPNFPMTRTCPFSPPEQYAKLRESEPLSQAVLKVTGKPAWLVTTHEHVKTVLGDSRVSSNLKLPGYPHQFHIPEEMLREVRLMLLSMDPPEHTAQRRYLIPEFTARRMRALRPRIQEIVDARIDAMLAAGGPVDLVSALSLAVPSLVICELLGVPYEDHPQFEEWSALMMNHDISPEEYGAAVVGLDMYLDKLITAKETEPGDDLISRFIEKNREEPIADHTDIVTMARLMLVGGHETTANMISLGVLGLLEHPEQLDAIKADPDLLPGAVEELLRFFSISDSGTARVALADIEIDGTVIKAGEGILPLNNSANHDESVFPDADTLDIRREEARSHLAFGYGIHQCIGQNLARIELEIVYGTLFRRIPGLKLAVPMSELKFKDEALVYGVHELPVTW</sequence>
<dbReference type="InterPro" id="IPR001128">
    <property type="entry name" value="Cyt_P450"/>
</dbReference>
<reference evidence="8 9" key="1">
    <citation type="submission" date="2020-08" db="EMBL/GenBank/DDBJ databases">
        <title>Sequencing the genomes of 1000 actinobacteria strains.</title>
        <authorList>
            <person name="Klenk H.-P."/>
        </authorList>
    </citation>
    <scope>NUCLEOTIDE SEQUENCE [LARGE SCALE GENOMIC DNA]</scope>
    <source>
        <strain evidence="8 9">DSM 41654</strain>
    </source>
</reference>
<keyword evidence="9" id="KW-1185">Reference proteome</keyword>
<dbReference type="PANTHER" id="PTHR46696:SF1">
    <property type="entry name" value="CYTOCHROME P450 YJIB-RELATED"/>
    <property type="match status" value="1"/>
</dbReference>
<dbReference type="Proteomes" id="UP000540506">
    <property type="component" value="Unassembled WGS sequence"/>
</dbReference>
<evidence type="ECO:0000256" key="7">
    <source>
        <dbReference type="RuleBase" id="RU000461"/>
    </source>
</evidence>
<dbReference type="SUPFAM" id="SSF48264">
    <property type="entry name" value="Cytochrome P450"/>
    <property type="match status" value="1"/>
</dbReference>
<proteinExistence type="inferred from homology"/>
<dbReference type="GO" id="GO:0004497">
    <property type="term" value="F:monooxygenase activity"/>
    <property type="evidence" value="ECO:0007669"/>
    <property type="project" value="UniProtKB-KW"/>
</dbReference>
<evidence type="ECO:0000313" key="9">
    <source>
        <dbReference type="Proteomes" id="UP000540506"/>
    </source>
</evidence>
<keyword evidence="3 7" id="KW-0479">Metal-binding</keyword>
<gene>
    <name evidence="8" type="ORF">FHR34_001032</name>
</gene>
<dbReference type="CDD" id="cd11030">
    <property type="entry name" value="CYP105-like"/>
    <property type="match status" value="1"/>
</dbReference>
<dbReference type="GO" id="GO:0005506">
    <property type="term" value="F:iron ion binding"/>
    <property type="evidence" value="ECO:0007669"/>
    <property type="project" value="InterPro"/>
</dbReference>
<evidence type="ECO:0000256" key="3">
    <source>
        <dbReference type="ARBA" id="ARBA00022723"/>
    </source>
</evidence>
<organism evidence="8 9">
    <name type="scientific">Kitasatospora kifunensis</name>
    <name type="common">Streptomyces kifunensis</name>
    <dbReference type="NCBI Taxonomy" id="58351"/>
    <lineage>
        <taxon>Bacteria</taxon>
        <taxon>Bacillati</taxon>
        <taxon>Actinomycetota</taxon>
        <taxon>Actinomycetes</taxon>
        <taxon>Kitasatosporales</taxon>
        <taxon>Streptomycetaceae</taxon>
        <taxon>Kitasatospora</taxon>
    </lineage>
</organism>
<dbReference type="PROSITE" id="PS00086">
    <property type="entry name" value="CYTOCHROME_P450"/>
    <property type="match status" value="1"/>
</dbReference>
<dbReference type="RefSeq" id="WP_246559917.1">
    <property type="nucleotide sequence ID" value="NZ_JACHJV010000001.1"/>
</dbReference>
<keyword evidence="6 7" id="KW-0503">Monooxygenase</keyword>
<dbReference type="EMBL" id="JACHJV010000001">
    <property type="protein sequence ID" value="MBB4922039.1"/>
    <property type="molecule type" value="Genomic_DNA"/>
</dbReference>
<dbReference type="AlphaFoldDB" id="A0A7W7QYV3"/>
<dbReference type="InterPro" id="IPR017972">
    <property type="entry name" value="Cyt_P450_CS"/>
</dbReference>
<dbReference type="FunFam" id="1.10.630.10:FF:000018">
    <property type="entry name" value="Cytochrome P450 monooxygenase"/>
    <property type="match status" value="1"/>
</dbReference>
<evidence type="ECO:0000256" key="4">
    <source>
        <dbReference type="ARBA" id="ARBA00023002"/>
    </source>
</evidence>
<dbReference type="InterPro" id="IPR002397">
    <property type="entry name" value="Cyt_P450_B"/>
</dbReference>